<dbReference type="AlphaFoldDB" id="A0A1L8R3W9"/>
<dbReference type="Gene3D" id="3.40.50.1000">
    <property type="entry name" value="HAD superfamily/HAD-like"/>
    <property type="match status" value="1"/>
</dbReference>
<dbReference type="EMBL" id="JXKG01000018">
    <property type="protein sequence ID" value="OJG14444.1"/>
    <property type="molecule type" value="Genomic_DNA"/>
</dbReference>
<proteinExistence type="predicted"/>
<dbReference type="SFLD" id="SFLDG01144">
    <property type="entry name" value="C2.B.4:_PGP_Like"/>
    <property type="match status" value="1"/>
</dbReference>
<protein>
    <submittedName>
        <fullName evidence="2">HAD family hydrolase</fullName>
    </submittedName>
    <submittedName>
        <fullName evidence="1">HAD superfamily hydrolase</fullName>
    </submittedName>
</protein>
<dbReference type="EMBL" id="LHUG01000012">
    <property type="protein sequence ID" value="PAB00110.1"/>
    <property type="molecule type" value="Genomic_DNA"/>
</dbReference>
<dbReference type="SFLD" id="SFLDG01140">
    <property type="entry name" value="C2.B:_Phosphomannomutase_and_P"/>
    <property type="match status" value="1"/>
</dbReference>
<dbReference type="Proteomes" id="UP000182835">
    <property type="component" value="Unassembled WGS sequence"/>
</dbReference>
<sequence length="290" mass="31765">MIKLIASDMDGTLLNSRMQISVENIAAIKYAKEHGIEFMVATGRNREEALPALEQAGIKCAMINLNGAQVFDEDGNSLFTVPIELDVVSEILDTLRAADIYYEVATNEGLYSESQAKRIENFSEHMAELMPHLTHKMAIAMTSAQLEFLPVNYVADIKALLTKPHFEVLKIICFHKDGPAVLGPVAKQLDQNETLHVTSSGQNNIEINHRDAQKGIAVAHVAKERNIALSEVMTIGDNMNDLSMIQLAGVSFAMGNAKIELKENAKYLTATNIESGVGKAIMRAIDENLA</sequence>
<comment type="caution">
    <text evidence="1">The sequence shown here is derived from an EMBL/GenBank/DDBJ whole genome shotgun (WGS) entry which is preliminary data.</text>
</comment>
<keyword evidence="4" id="KW-1185">Reference proteome</keyword>
<dbReference type="PANTHER" id="PTHR10000:SF55">
    <property type="entry name" value="5-AMINO-6-(5-PHOSPHO-D-RIBITYLAMINO)URACIL PHOSPHATASE YCSE"/>
    <property type="match status" value="1"/>
</dbReference>
<dbReference type="GO" id="GO:0016791">
    <property type="term" value="F:phosphatase activity"/>
    <property type="evidence" value="ECO:0007669"/>
    <property type="project" value="UniProtKB-ARBA"/>
</dbReference>
<evidence type="ECO:0000313" key="4">
    <source>
        <dbReference type="Proteomes" id="UP000216797"/>
    </source>
</evidence>
<dbReference type="InterPro" id="IPR000150">
    <property type="entry name" value="Cof"/>
</dbReference>
<name>A0A1L8R3W9_9ENTE</name>
<dbReference type="NCBIfam" id="TIGR01484">
    <property type="entry name" value="HAD-SF-IIB"/>
    <property type="match status" value="1"/>
</dbReference>
<evidence type="ECO:0000313" key="1">
    <source>
        <dbReference type="EMBL" id="OJG14444.1"/>
    </source>
</evidence>
<dbReference type="PROSITE" id="PS01229">
    <property type="entry name" value="COF_2"/>
    <property type="match status" value="1"/>
</dbReference>
<dbReference type="Proteomes" id="UP000216797">
    <property type="component" value="Unassembled WGS sequence"/>
</dbReference>
<dbReference type="NCBIfam" id="TIGR00099">
    <property type="entry name" value="Cof-subfamily"/>
    <property type="match status" value="1"/>
</dbReference>
<reference evidence="2 4" key="2">
    <citation type="submission" date="2015-08" db="EMBL/GenBank/DDBJ databases">
        <title>Enterococcus genome sequence.</title>
        <authorList>
            <person name="Acedo J.Z."/>
            <person name="Vederas J.C."/>
        </authorList>
    </citation>
    <scope>NUCLEOTIDE SEQUENCE [LARGE SCALE GENOMIC DNA]</scope>
    <source>
        <strain evidence="2 4">49</strain>
    </source>
</reference>
<evidence type="ECO:0000313" key="3">
    <source>
        <dbReference type="Proteomes" id="UP000182835"/>
    </source>
</evidence>
<dbReference type="PANTHER" id="PTHR10000">
    <property type="entry name" value="PHOSPHOSERINE PHOSPHATASE"/>
    <property type="match status" value="1"/>
</dbReference>
<reference evidence="1 3" key="1">
    <citation type="submission" date="2014-12" db="EMBL/GenBank/DDBJ databases">
        <title>Draft genome sequences of 29 type strains of Enterococci.</title>
        <authorList>
            <person name="Zhong Z."/>
            <person name="Sun Z."/>
            <person name="Liu W."/>
            <person name="Zhang W."/>
            <person name="Zhang H."/>
        </authorList>
    </citation>
    <scope>NUCLEOTIDE SEQUENCE [LARGE SCALE GENOMIC DNA]</scope>
    <source>
        <strain evidence="1 3">DSM 21207</strain>
    </source>
</reference>
<dbReference type="OrthoDB" id="9806027at2"/>
<dbReference type="RefSeq" id="WP_071865401.1">
    <property type="nucleotide sequence ID" value="NZ_JBHLVQ010000006.1"/>
</dbReference>
<evidence type="ECO:0000313" key="2">
    <source>
        <dbReference type="EMBL" id="PAB00110.1"/>
    </source>
</evidence>
<organism evidence="1 3">
    <name type="scientific">Enterococcus canintestini</name>
    <dbReference type="NCBI Taxonomy" id="317010"/>
    <lineage>
        <taxon>Bacteria</taxon>
        <taxon>Bacillati</taxon>
        <taxon>Bacillota</taxon>
        <taxon>Bacilli</taxon>
        <taxon>Lactobacillales</taxon>
        <taxon>Enterococcaceae</taxon>
        <taxon>Enterococcus</taxon>
    </lineage>
</organism>
<dbReference type="GO" id="GO:0005829">
    <property type="term" value="C:cytosol"/>
    <property type="evidence" value="ECO:0007669"/>
    <property type="project" value="TreeGrafter"/>
</dbReference>
<dbReference type="GO" id="GO:0000287">
    <property type="term" value="F:magnesium ion binding"/>
    <property type="evidence" value="ECO:0007669"/>
    <property type="project" value="TreeGrafter"/>
</dbReference>
<dbReference type="Gene3D" id="3.30.1240.10">
    <property type="match status" value="1"/>
</dbReference>
<gene>
    <name evidence="2" type="ORF">AKL21_11180</name>
    <name evidence="1" type="ORF">RU96_GL000897</name>
</gene>
<keyword evidence="1" id="KW-0378">Hydrolase</keyword>
<dbReference type="SUPFAM" id="SSF56784">
    <property type="entry name" value="HAD-like"/>
    <property type="match status" value="1"/>
</dbReference>
<dbReference type="PROSITE" id="PS01228">
    <property type="entry name" value="COF_1"/>
    <property type="match status" value="1"/>
</dbReference>
<dbReference type="InterPro" id="IPR006379">
    <property type="entry name" value="HAD-SF_hydro_IIB"/>
</dbReference>
<dbReference type="InterPro" id="IPR036412">
    <property type="entry name" value="HAD-like_sf"/>
</dbReference>
<dbReference type="Pfam" id="PF08282">
    <property type="entry name" value="Hydrolase_3"/>
    <property type="match status" value="1"/>
</dbReference>
<accession>A0A1L8R3W9</accession>
<dbReference type="CDD" id="cd07516">
    <property type="entry name" value="HAD_Pase"/>
    <property type="match status" value="1"/>
</dbReference>
<dbReference type="SFLD" id="SFLDS00003">
    <property type="entry name" value="Haloacid_Dehalogenase"/>
    <property type="match status" value="1"/>
</dbReference>
<dbReference type="InterPro" id="IPR023214">
    <property type="entry name" value="HAD_sf"/>
</dbReference>
<dbReference type="STRING" id="317010.RU96_GL000897"/>